<dbReference type="GO" id="GO:0055085">
    <property type="term" value="P:transmembrane transport"/>
    <property type="evidence" value="ECO:0007669"/>
    <property type="project" value="InterPro"/>
</dbReference>
<dbReference type="Pfam" id="PF00528">
    <property type="entry name" value="BPD_transp_1"/>
    <property type="match status" value="1"/>
</dbReference>
<dbReference type="PANTHER" id="PTHR30043">
    <property type="entry name" value="PHOSPHONATES TRANSPORT SYSTEM PERMEASE PROTEIN"/>
    <property type="match status" value="1"/>
</dbReference>
<evidence type="ECO:0000256" key="5">
    <source>
        <dbReference type="ARBA" id="ARBA00022989"/>
    </source>
</evidence>
<keyword evidence="2 7" id="KW-0813">Transport</keyword>
<keyword evidence="6 7" id="KW-0472">Membrane</keyword>
<evidence type="ECO:0000256" key="4">
    <source>
        <dbReference type="ARBA" id="ARBA00022692"/>
    </source>
</evidence>
<dbReference type="AlphaFoldDB" id="A0A9D1FM32"/>
<dbReference type="PANTHER" id="PTHR30043:SF1">
    <property type="entry name" value="ABC TRANSPORT SYSTEM PERMEASE PROTEIN P69"/>
    <property type="match status" value="1"/>
</dbReference>
<evidence type="ECO:0000256" key="3">
    <source>
        <dbReference type="ARBA" id="ARBA00022475"/>
    </source>
</evidence>
<dbReference type="GO" id="GO:0005886">
    <property type="term" value="C:plasma membrane"/>
    <property type="evidence" value="ECO:0007669"/>
    <property type="project" value="UniProtKB-SubCell"/>
</dbReference>
<evidence type="ECO:0000259" key="8">
    <source>
        <dbReference type="PROSITE" id="PS50928"/>
    </source>
</evidence>
<feature type="transmembrane region" description="Helical" evidence="7">
    <location>
        <begin position="179"/>
        <end position="201"/>
    </location>
</feature>
<keyword evidence="5 7" id="KW-1133">Transmembrane helix</keyword>
<evidence type="ECO:0000256" key="1">
    <source>
        <dbReference type="ARBA" id="ARBA00004651"/>
    </source>
</evidence>
<reference evidence="9" key="1">
    <citation type="submission" date="2020-10" db="EMBL/GenBank/DDBJ databases">
        <authorList>
            <person name="Gilroy R."/>
        </authorList>
    </citation>
    <scope>NUCLEOTIDE SEQUENCE</scope>
    <source>
        <strain evidence="9">CHK199-13235</strain>
    </source>
</reference>
<dbReference type="InterPro" id="IPR035906">
    <property type="entry name" value="MetI-like_sf"/>
</dbReference>
<evidence type="ECO:0000256" key="2">
    <source>
        <dbReference type="ARBA" id="ARBA00022448"/>
    </source>
</evidence>
<comment type="similarity">
    <text evidence="7">Belongs to the binding-protein-dependent transport system permease family.</text>
</comment>
<dbReference type="InterPro" id="IPR000515">
    <property type="entry name" value="MetI-like"/>
</dbReference>
<dbReference type="PROSITE" id="PS50928">
    <property type="entry name" value="ABC_TM1"/>
    <property type="match status" value="1"/>
</dbReference>
<feature type="transmembrane region" description="Helical" evidence="7">
    <location>
        <begin position="232"/>
        <end position="251"/>
    </location>
</feature>
<evidence type="ECO:0000313" key="10">
    <source>
        <dbReference type="Proteomes" id="UP000824002"/>
    </source>
</evidence>
<keyword evidence="4 7" id="KW-0812">Transmembrane</keyword>
<sequence length="263" mass="28734">MQKTMDVFQKRKLTYTAVFLAALAIFAGSSLVTQFNAVQGLASFPAAIGWIAENLIPDQTALERLPKILDKLLETALLSVAVTVVAAVFAFFFSLLGSNITKINGIVKRVVRIVAAFFRNVPDVVWAMLLMFSFGQNILTGFFALFFTTFGLLTRAFIETIDEVSASCVEALEATGANFLKVVFQGVIPSSLSGITTWVLYMIETNIRSSTLIGILTATGIGYLFDLYYKRLDFSSASLVVLSIVVLVLVIETASNKIRKVIL</sequence>
<reference evidence="9" key="2">
    <citation type="journal article" date="2021" name="PeerJ">
        <title>Extensive microbial diversity within the chicken gut microbiome revealed by metagenomics and culture.</title>
        <authorList>
            <person name="Gilroy R."/>
            <person name="Ravi A."/>
            <person name="Getino M."/>
            <person name="Pursley I."/>
            <person name="Horton D.L."/>
            <person name="Alikhan N.F."/>
            <person name="Baker D."/>
            <person name="Gharbi K."/>
            <person name="Hall N."/>
            <person name="Watson M."/>
            <person name="Adriaenssens E.M."/>
            <person name="Foster-Nyarko E."/>
            <person name="Jarju S."/>
            <person name="Secka A."/>
            <person name="Antonio M."/>
            <person name="Oren A."/>
            <person name="Chaudhuri R.R."/>
            <person name="La Ragione R."/>
            <person name="Hildebrand F."/>
            <person name="Pallen M.J."/>
        </authorList>
    </citation>
    <scope>NUCLEOTIDE SEQUENCE</scope>
    <source>
        <strain evidence="9">CHK199-13235</strain>
    </source>
</reference>
<feature type="transmembrane region" description="Helical" evidence="7">
    <location>
        <begin position="76"/>
        <end position="98"/>
    </location>
</feature>
<accession>A0A9D1FM32</accession>
<dbReference type="Proteomes" id="UP000824002">
    <property type="component" value="Unassembled WGS sequence"/>
</dbReference>
<protein>
    <submittedName>
        <fullName evidence="9">ABC transporter permease subunit</fullName>
    </submittedName>
</protein>
<dbReference type="SUPFAM" id="SSF161098">
    <property type="entry name" value="MetI-like"/>
    <property type="match status" value="1"/>
</dbReference>
<feature type="transmembrane region" description="Helical" evidence="7">
    <location>
        <begin position="12"/>
        <end position="32"/>
    </location>
</feature>
<comment type="subcellular location">
    <subcellularLocation>
        <location evidence="1 7">Cell membrane</location>
        <topology evidence="1 7">Multi-pass membrane protein</topology>
    </subcellularLocation>
</comment>
<gene>
    <name evidence="9" type="ORF">IAB51_05680</name>
</gene>
<feature type="transmembrane region" description="Helical" evidence="7">
    <location>
        <begin position="207"/>
        <end position="225"/>
    </location>
</feature>
<feature type="domain" description="ABC transmembrane type-1" evidence="8">
    <location>
        <begin position="72"/>
        <end position="255"/>
    </location>
</feature>
<dbReference type="EMBL" id="DVJP01000039">
    <property type="protein sequence ID" value="HIS76288.1"/>
    <property type="molecule type" value="Genomic_DNA"/>
</dbReference>
<organism evidence="9 10">
    <name type="scientific">Candidatus Merdivicinus excrementipullorum</name>
    <dbReference type="NCBI Taxonomy" id="2840867"/>
    <lineage>
        <taxon>Bacteria</taxon>
        <taxon>Bacillati</taxon>
        <taxon>Bacillota</taxon>
        <taxon>Clostridia</taxon>
        <taxon>Eubacteriales</taxon>
        <taxon>Oscillospiraceae</taxon>
        <taxon>Oscillospiraceae incertae sedis</taxon>
        <taxon>Candidatus Merdivicinus</taxon>
    </lineage>
</organism>
<evidence type="ECO:0000256" key="6">
    <source>
        <dbReference type="ARBA" id="ARBA00023136"/>
    </source>
</evidence>
<comment type="caution">
    <text evidence="9">The sequence shown here is derived from an EMBL/GenBank/DDBJ whole genome shotgun (WGS) entry which is preliminary data.</text>
</comment>
<evidence type="ECO:0000256" key="7">
    <source>
        <dbReference type="RuleBase" id="RU363032"/>
    </source>
</evidence>
<dbReference type="CDD" id="cd06261">
    <property type="entry name" value="TM_PBP2"/>
    <property type="match status" value="1"/>
</dbReference>
<evidence type="ECO:0000313" key="9">
    <source>
        <dbReference type="EMBL" id="HIS76288.1"/>
    </source>
</evidence>
<proteinExistence type="inferred from homology"/>
<keyword evidence="3" id="KW-1003">Cell membrane</keyword>
<name>A0A9D1FM32_9FIRM</name>
<dbReference type="Gene3D" id="1.10.3720.10">
    <property type="entry name" value="MetI-like"/>
    <property type="match status" value="1"/>
</dbReference>